<dbReference type="InterPro" id="IPR002347">
    <property type="entry name" value="SDR_fam"/>
</dbReference>
<dbReference type="SUPFAM" id="SSF51735">
    <property type="entry name" value="NAD(P)-binding Rossmann-fold domains"/>
    <property type="match status" value="1"/>
</dbReference>
<comment type="similarity">
    <text evidence="1">Belongs to the short-chain dehydrogenases/reductases (SDR) family.</text>
</comment>
<dbReference type="PANTHER" id="PTHR42879:SF6">
    <property type="entry name" value="NADPH-DEPENDENT REDUCTASE BACG"/>
    <property type="match status" value="1"/>
</dbReference>
<accession>A0A0D6JU92</accession>
<sequence length="261" mass="27082">MELGLDGDTVVVTASSAGLGRASAEALADEGANVVVCGRDSERLAATESELGDLDGDVLGVETDITSKHDVEALVEAAVEEFGGVDHVVTSAGGVPPGGFADLTEQEWYGAFDMLVMSAVWTVRAARPHLEASDAGTITCITSTSVREVIDDLILSNAVRRGVIGLVKSLSRELAPGVRVNAVLPGAHETSRIEELVEAAVERGDHDTYEEGLNSWSDGIPLGRVGDPRELGDVVAFLASDRASFVSGACVPVDGGRLRSA</sequence>
<dbReference type="EMBL" id="CSTE01000002">
    <property type="protein sequence ID" value="CQR51357.1"/>
    <property type="molecule type" value="Genomic_DNA"/>
</dbReference>
<dbReference type="Pfam" id="PF13561">
    <property type="entry name" value="adh_short_C2"/>
    <property type="match status" value="1"/>
</dbReference>
<gene>
    <name evidence="2" type="primary">fadH_2</name>
    <name evidence="2" type="ORF">BN996_02709</name>
</gene>
<dbReference type="FunFam" id="3.40.50.720:FF:000084">
    <property type="entry name" value="Short-chain dehydrogenase reductase"/>
    <property type="match status" value="1"/>
</dbReference>
<evidence type="ECO:0000313" key="2">
    <source>
        <dbReference type="EMBL" id="CQR51357.1"/>
    </source>
</evidence>
<dbReference type="Proteomes" id="UP000198902">
    <property type="component" value="Unassembled WGS sequence"/>
</dbReference>
<dbReference type="AlphaFoldDB" id="A0A0D6JU92"/>
<dbReference type="PANTHER" id="PTHR42879">
    <property type="entry name" value="3-OXOACYL-(ACYL-CARRIER-PROTEIN) REDUCTASE"/>
    <property type="match status" value="1"/>
</dbReference>
<dbReference type="OrthoDB" id="35501at2157"/>
<dbReference type="PRINTS" id="PR00081">
    <property type="entry name" value="GDHRDH"/>
</dbReference>
<proteinExistence type="inferred from homology"/>
<organism evidence="2 3">
    <name type="scientific">Haloferax massiliensis</name>
    <dbReference type="NCBI Taxonomy" id="1476858"/>
    <lineage>
        <taxon>Archaea</taxon>
        <taxon>Methanobacteriati</taxon>
        <taxon>Methanobacteriota</taxon>
        <taxon>Stenosarchaea group</taxon>
        <taxon>Halobacteria</taxon>
        <taxon>Halobacteriales</taxon>
        <taxon>Haloferacaceae</taxon>
        <taxon>Haloferax</taxon>
    </lineage>
</organism>
<evidence type="ECO:0000313" key="3">
    <source>
        <dbReference type="Proteomes" id="UP000198902"/>
    </source>
</evidence>
<dbReference type="RefSeq" id="WP_089779699.1">
    <property type="nucleotide sequence ID" value="NZ_CABLRR010000002.1"/>
</dbReference>
<dbReference type="Gene3D" id="3.40.50.720">
    <property type="entry name" value="NAD(P)-binding Rossmann-like Domain"/>
    <property type="match status" value="1"/>
</dbReference>
<keyword evidence="3" id="KW-1185">Reference proteome</keyword>
<dbReference type="InterPro" id="IPR036291">
    <property type="entry name" value="NAD(P)-bd_dom_sf"/>
</dbReference>
<protein>
    <submittedName>
        <fullName evidence="2">Putative 2,4-dienoyl-CoA reductase</fullName>
    </submittedName>
</protein>
<dbReference type="InterPro" id="IPR050259">
    <property type="entry name" value="SDR"/>
</dbReference>
<name>A0A0D6JU92_9EURY</name>
<evidence type="ECO:0000256" key="1">
    <source>
        <dbReference type="ARBA" id="ARBA00006484"/>
    </source>
</evidence>
<reference evidence="3" key="1">
    <citation type="submission" date="2015-03" db="EMBL/GenBank/DDBJ databases">
        <authorList>
            <person name="Urmite Genomes"/>
        </authorList>
    </citation>
    <scope>NUCLEOTIDE SEQUENCE [LARGE SCALE GENOMIC DNA]</scope>
    <source>
        <strain evidence="3">Arc-Hr</strain>
    </source>
</reference>